<protein>
    <submittedName>
        <fullName evidence="2">Transposase</fullName>
    </submittedName>
</protein>
<accession>A0A2H3KZX0</accession>
<name>A0A2H3KZX0_9CHLR</name>
<dbReference type="SMART" id="SM01321">
    <property type="entry name" value="Y1_Tnp"/>
    <property type="match status" value="1"/>
</dbReference>
<dbReference type="AlphaFoldDB" id="A0A2H3KZX0"/>
<evidence type="ECO:0000313" key="3">
    <source>
        <dbReference type="Proteomes" id="UP000220922"/>
    </source>
</evidence>
<dbReference type="RefSeq" id="WP_097654020.1">
    <property type="nucleotide sequence ID" value="NZ_LYXE01000119.1"/>
</dbReference>
<dbReference type="GO" id="GO:0004803">
    <property type="term" value="F:transposase activity"/>
    <property type="evidence" value="ECO:0007669"/>
    <property type="project" value="InterPro"/>
</dbReference>
<reference evidence="2 3" key="1">
    <citation type="submission" date="2016-05" db="EMBL/GenBank/DDBJ databases">
        <authorList>
            <person name="Lavstsen T."/>
            <person name="Jespersen J.S."/>
        </authorList>
    </citation>
    <scope>NUCLEOTIDE SEQUENCE [LARGE SCALE GENOMIC DNA]</scope>
    <source>
        <strain evidence="2 3">B7-9</strain>
    </source>
</reference>
<comment type="caution">
    <text evidence="2">The sequence shown here is derived from an EMBL/GenBank/DDBJ whole genome shotgun (WGS) entry which is preliminary data.</text>
</comment>
<dbReference type="PANTHER" id="PTHR33360:SF2">
    <property type="entry name" value="TRANSPOSASE FOR INSERTION SEQUENCE ELEMENT IS200"/>
    <property type="match status" value="1"/>
</dbReference>
<gene>
    <name evidence="2" type="ORF">A9Q02_17030</name>
</gene>
<dbReference type="SUPFAM" id="SSF143422">
    <property type="entry name" value="Transposase IS200-like"/>
    <property type="match status" value="1"/>
</dbReference>
<proteinExistence type="predicted"/>
<dbReference type="GO" id="GO:0003677">
    <property type="term" value="F:DNA binding"/>
    <property type="evidence" value="ECO:0007669"/>
    <property type="project" value="InterPro"/>
</dbReference>
<dbReference type="GO" id="GO:0006313">
    <property type="term" value="P:DNA transposition"/>
    <property type="evidence" value="ECO:0007669"/>
    <property type="project" value="InterPro"/>
</dbReference>
<dbReference type="PROSITE" id="PS51257">
    <property type="entry name" value="PROKAR_LIPOPROTEIN"/>
    <property type="match status" value="1"/>
</dbReference>
<dbReference type="PANTHER" id="PTHR33360">
    <property type="entry name" value="TRANSPOSASE FOR INSERTION SEQUENCE ELEMENT IS200"/>
    <property type="match status" value="1"/>
</dbReference>
<dbReference type="NCBIfam" id="NF033573">
    <property type="entry name" value="transpos_IS200"/>
    <property type="match status" value="1"/>
</dbReference>
<keyword evidence="3" id="KW-1185">Reference proteome</keyword>
<dbReference type="Gene3D" id="3.30.70.1290">
    <property type="entry name" value="Transposase IS200-like"/>
    <property type="match status" value="1"/>
</dbReference>
<sequence length="132" mass="14974">MEQKFHSNCNIVSACTSHVVWCPTYRRTVLQGGIDDRLKAMLREVATERQAEVIEWEVMPDHVHVLVGCDPQFGIHWLMRLMKGRASRLVRQAFPSLRTRLPTRWTKSSVVATGGGASLAIITQYLEQQKGV</sequence>
<dbReference type="Proteomes" id="UP000220922">
    <property type="component" value="Unassembled WGS sequence"/>
</dbReference>
<feature type="domain" description="Transposase IS200-like" evidence="1">
    <location>
        <begin position="12"/>
        <end position="129"/>
    </location>
</feature>
<dbReference type="OrthoDB" id="9798161at2"/>
<dbReference type="InterPro" id="IPR036515">
    <property type="entry name" value="Transposase_17_sf"/>
</dbReference>
<organism evidence="2 3">
    <name type="scientific">Candidatus Chloroploca asiatica</name>
    <dbReference type="NCBI Taxonomy" id="1506545"/>
    <lineage>
        <taxon>Bacteria</taxon>
        <taxon>Bacillati</taxon>
        <taxon>Chloroflexota</taxon>
        <taxon>Chloroflexia</taxon>
        <taxon>Chloroflexales</taxon>
        <taxon>Chloroflexineae</taxon>
        <taxon>Oscillochloridaceae</taxon>
        <taxon>Candidatus Chloroploca</taxon>
    </lineage>
</organism>
<evidence type="ECO:0000313" key="2">
    <source>
        <dbReference type="EMBL" id="PDV97925.1"/>
    </source>
</evidence>
<evidence type="ECO:0000259" key="1">
    <source>
        <dbReference type="SMART" id="SM01321"/>
    </source>
</evidence>
<dbReference type="EMBL" id="LYXE01000119">
    <property type="protein sequence ID" value="PDV97925.1"/>
    <property type="molecule type" value="Genomic_DNA"/>
</dbReference>
<dbReference type="Pfam" id="PF01797">
    <property type="entry name" value="Y1_Tnp"/>
    <property type="match status" value="1"/>
</dbReference>
<dbReference type="InterPro" id="IPR002686">
    <property type="entry name" value="Transposase_17"/>
</dbReference>